<dbReference type="CDD" id="cd09917">
    <property type="entry name" value="F-box_SF"/>
    <property type="match status" value="1"/>
</dbReference>
<reference evidence="2" key="1">
    <citation type="journal article" date="2018" name="DNA Res.">
        <title>Multiple hybrid de novo genome assembly of finger millet, an orphan allotetraploid crop.</title>
        <authorList>
            <person name="Hatakeyama M."/>
            <person name="Aluri S."/>
            <person name="Balachadran M.T."/>
            <person name="Sivarajan S.R."/>
            <person name="Patrignani A."/>
            <person name="Gruter S."/>
            <person name="Poveda L."/>
            <person name="Shimizu-Inatsugi R."/>
            <person name="Baeten J."/>
            <person name="Francoijs K.J."/>
            <person name="Nataraja K.N."/>
            <person name="Reddy Y.A.N."/>
            <person name="Phadnis S."/>
            <person name="Ravikumar R.L."/>
            <person name="Schlapbach R."/>
            <person name="Sreeman S.M."/>
            <person name="Shimizu K.K."/>
        </authorList>
    </citation>
    <scope>NUCLEOTIDE SEQUENCE</scope>
</reference>
<dbReference type="InterPro" id="IPR001810">
    <property type="entry name" value="F-box_dom"/>
</dbReference>
<dbReference type="InterPro" id="IPR036047">
    <property type="entry name" value="F-box-like_dom_sf"/>
</dbReference>
<dbReference type="SUPFAM" id="SSF81383">
    <property type="entry name" value="F-box domain"/>
    <property type="match status" value="1"/>
</dbReference>
<reference evidence="2" key="2">
    <citation type="submission" date="2021-12" db="EMBL/GenBank/DDBJ databases">
        <title>Resequencing data analysis of finger millet.</title>
        <authorList>
            <person name="Hatakeyama M."/>
            <person name="Aluri S."/>
            <person name="Balachadran M.T."/>
            <person name="Sivarajan S.R."/>
            <person name="Poveda L."/>
            <person name="Shimizu-Inatsugi R."/>
            <person name="Schlapbach R."/>
            <person name="Sreeman S.M."/>
            <person name="Shimizu K.K."/>
        </authorList>
    </citation>
    <scope>NUCLEOTIDE SEQUENCE</scope>
</reference>
<gene>
    <name evidence="2" type="primary">ga08409</name>
    <name evidence="2" type="ORF">PR202_ga08409</name>
</gene>
<organism evidence="2 3">
    <name type="scientific">Eleusine coracana subsp. coracana</name>
    <dbReference type="NCBI Taxonomy" id="191504"/>
    <lineage>
        <taxon>Eukaryota</taxon>
        <taxon>Viridiplantae</taxon>
        <taxon>Streptophyta</taxon>
        <taxon>Embryophyta</taxon>
        <taxon>Tracheophyta</taxon>
        <taxon>Spermatophyta</taxon>
        <taxon>Magnoliopsida</taxon>
        <taxon>Liliopsida</taxon>
        <taxon>Poales</taxon>
        <taxon>Poaceae</taxon>
        <taxon>PACMAD clade</taxon>
        <taxon>Chloridoideae</taxon>
        <taxon>Cynodonteae</taxon>
        <taxon>Eleusininae</taxon>
        <taxon>Eleusine</taxon>
    </lineage>
</organism>
<sequence length="461" mass="51314">MAAPPAAKKGAGGLASLPEEVLLIVFSRLRIKDLFLLAVTSTWWLRLFTDDPAFLRAAQGHGARLLGFFFQQTSFIRCPKMRQDHMMQRASAFAPTFFPTPGSHPLLGPTDRALTYFVSDADGAFNYATPLASRHGIVLMRLVPRSPDMAAFFTPVVFGLCNPVTSERHVTPLLEGVTWPELFLGGYAIVTAADSSLDLDDICSSRRHVFTQLIVTSYDREGLQWLVYSYDAATRRWTTLTACLHRDEHEVPFRLEGANAAVVHRGAAHWLYTDQNLSTCPPTSMYTLRAEVGGAGATPRVSMTKLPLTAGESPFLYANRDGRLSVASLYGMCVEVWTQQQQDGGGGGDHASPWLRTRLIRIPIEVPSAHPYAMVSQREWFEFNGGAMLVLFDGGAVFLLDLEKKKKVEKLMDLPPRLFSNERCKMVVPYEMDLSEFFAFQLGSLFARWNKQHVDLDVGKA</sequence>
<dbReference type="AlphaFoldDB" id="A0AAV5C0J3"/>
<dbReference type="PANTHER" id="PTHR35828:SF13">
    <property type="entry name" value="OS01G0152100 PROTEIN"/>
    <property type="match status" value="1"/>
</dbReference>
<dbReference type="PANTHER" id="PTHR35828">
    <property type="entry name" value="OS08G0203800 PROTEIN-RELATED"/>
    <property type="match status" value="1"/>
</dbReference>
<accession>A0AAV5C0J3</accession>
<dbReference type="Pfam" id="PF12937">
    <property type="entry name" value="F-box-like"/>
    <property type="match status" value="1"/>
</dbReference>
<dbReference type="Proteomes" id="UP001054889">
    <property type="component" value="Unassembled WGS sequence"/>
</dbReference>
<dbReference type="PROSITE" id="PS50181">
    <property type="entry name" value="FBOX"/>
    <property type="match status" value="1"/>
</dbReference>
<protein>
    <recommendedName>
        <fullName evidence="1">F-box domain-containing protein</fullName>
    </recommendedName>
</protein>
<evidence type="ECO:0000259" key="1">
    <source>
        <dbReference type="PROSITE" id="PS50181"/>
    </source>
</evidence>
<proteinExistence type="predicted"/>
<evidence type="ECO:0000313" key="2">
    <source>
        <dbReference type="EMBL" id="GJM91986.1"/>
    </source>
</evidence>
<evidence type="ECO:0000313" key="3">
    <source>
        <dbReference type="Proteomes" id="UP001054889"/>
    </source>
</evidence>
<feature type="domain" description="F-box" evidence="1">
    <location>
        <begin position="11"/>
        <end position="57"/>
    </location>
</feature>
<dbReference type="EMBL" id="BQKI01000004">
    <property type="protein sequence ID" value="GJM91986.1"/>
    <property type="molecule type" value="Genomic_DNA"/>
</dbReference>
<keyword evidence="3" id="KW-1185">Reference proteome</keyword>
<name>A0AAV5C0J3_ELECO</name>
<comment type="caution">
    <text evidence="2">The sequence shown here is derived from an EMBL/GenBank/DDBJ whole genome shotgun (WGS) entry which is preliminary data.</text>
</comment>